<dbReference type="AlphaFoldDB" id="A0AAP0SKB4"/>
<dbReference type="SUPFAM" id="SSF103642">
    <property type="entry name" value="Sec-C motif"/>
    <property type="match status" value="1"/>
</dbReference>
<accession>A0AAP0SKB4</accession>
<keyword evidence="2" id="KW-1185">Reference proteome</keyword>
<evidence type="ECO:0000313" key="1">
    <source>
        <dbReference type="EMBL" id="KDO00917.1"/>
    </source>
</evidence>
<dbReference type="EMBL" id="CP071706">
    <property type="protein sequence ID" value="KDO00917.1"/>
    <property type="molecule type" value="Genomic_DNA"/>
</dbReference>
<reference evidence="1 2" key="2">
    <citation type="journal article" date="2016" name="Front. Microbiol.">
        <title>When Genome-Based Approach Meets the 'Old but Good': Revealing Genes Involved in the Antibacterial Activity of Pseudomonas sp. P482 against Soft Rot Pathogens.</title>
        <authorList>
            <person name="Krzyzanowska D.M."/>
            <person name="Ossowicki A."/>
            <person name="Rajewska M."/>
            <person name="Maciag T."/>
            <person name="Jablonska M."/>
            <person name="Obuchowski M."/>
            <person name="Heeb S."/>
            <person name="Jafra S."/>
        </authorList>
    </citation>
    <scope>NUCLEOTIDE SEQUENCE [LARGE SCALE GENOMIC DNA]</scope>
    <source>
        <strain evidence="1 2">P482</strain>
    </source>
</reference>
<dbReference type="RefSeq" id="WP_051636739.1">
    <property type="nucleotide sequence ID" value="NZ_CP071706.1"/>
</dbReference>
<organism evidence="1 2">
    <name type="scientific">Pseudomonas donghuensis</name>
    <dbReference type="NCBI Taxonomy" id="1163398"/>
    <lineage>
        <taxon>Bacteria</taxon>
        <taxon>Pseudomonadati</taxon>
        <taxon>Pseudomonadota</taxon>
        <taxon>Gammaproteobacteria</taxon>
        <taxon>Pseudomonadales</taxon>
        <taxon>Pseudomonadaceae</taxon>
        <taxon>Pseudomonas</taxon>
    </lineage>
</organism>
<protein>
    <submittedName>
        <fullName evidence="1">SEC-C domain-containing protein</fullName>
    </submittedName>
</protein>
<sequence length="378" mass="43171">MFIIPGRNEACWCGSEKKFKKCHLNREHEPPLERQDFEKQTKRHTKTCCAETLNDGLCTTKVIKAHTISKSGSLKQIAENGHVMGTRTSLNELIKTEGVLVTKKVGINDASTFTGFCSYHDKELFAALEDRKITLSNEQLFLLAYRSTSRELYAKEEQLLGIDFMKISDRGQPRQVQEIIQKEAKRQEFGIKLALDELNSIKNEMDTLLLSGRFDEMNHFVIELSDVPDILVSGSTQPEFDFSGARLQNLGLRGGKLSHLIYNAISYENKGCFVFSWLSMHNKVCKRFIDSLTSLAPKDLSTALVKYCYTFCENTWASPVWWDNLDEGLKSELNRRVQLGMYSPIKPRDLIPDDFEFDAFRVSKVWLHQPPSLTPQPA</sequence>
<name>A0AAP0SKB4_9PSED</name>
<reference evidence="1 2" key="1">
    <citation type="journal article" date="2014" name="Genome Announc.">
        <title>Genome Sequence of Pseudomonas sp. Strain P482, a Tomato Rhizosphere Isolate with Broad-Spectrum Antimicrobial Activity.</title>
        <authorList>
            <person name="Krzyzanowska D.M."/>
            <person name="Ossowicki A."/>
            <person name="Jafra S."/>
        </authorList>
    </citation>
    <scope>NUCLEOTIDE SEQUENCE [LARGE SCALE GENOMIC DNA]</scope>
    <source>
        <strain evidence="1 2">P482</strain>
    </source>
</reference>
<dbReference type="GeneID" id="98282761"/>
<proteinExistence type="predicted"/>
<dbReference type="Proteomes" id="UP000027121">
    <property type="component" value="Chromosome"/>
</dbReference>
<dbReference type="KEGG" id="pdw:BV82_1371"/>
<evidence type="ECO:0000313" key="2">
    <source>
        <dbReference type="Proteomes" id="UP000027121"/>
    </source>
</evidence>
<dbReference type="Pfam" id="PF02810">
    <property type="entry name" value="SEC-C"/>
    <property type="match status" value="1"/>
</dbReference>
<dbReference type="Gene3D" id="3.10.450.50">
    <property type="match status" value="1"/>
</dbReference>
<gene>
    <name evidence="1" type="ORF">BV82_1371</name>
</gene>
<dbReference type="InterPro" id="IPR004027">
    <property type="entry name" value="SEC_C_motif"/>
</dbReference>